<comment type="caution">
    <text evidence="1">The sequence shown here is derived from an EMBL/GenBank/DDBJ whole genome shotgun (WGS) entry which is preliminary data.</text>
</comment>
<proteinExistence type="predicted"/>
<dbReference type="AlphaFoldDB" id="X0ZBD3"/>
<protein>
    <submittedName>
        <fullName evidence="1">Uncharacterized protein</fullName>
    </submittedName>
</protein>
<dbReference type="EMBL" id="BART01001308">
    <property type="protein sequence ID" value="GAG66464.1"/>
    <property type="molecule type" value="Genomic_DNA"/>
</dbReference>
<sequence>MKIRAITIGQKIPYLIEDKELESVMEQSLSKFNAFNRDLTQQFNNIAIEVQSKRLCSQPILSYDQQLYARNLNETLTRIHEQLAILERIVSKYEFDYFASCAVLADEQIQKYGIYEKLLLNEIPAFIKRKEKFFSSLHVASTENGINLSALRSGAKIIKKLSEPDPFKNLNFCVSSNVAPDTPFFPAAYHIS</sequence>
<dbReference type="InterPro" id="IPR007841">
    <property type="entry name" value="UPF0210"/>
</dbReference>
<reference evidence="1" key="1">
    <citation type="journal article" date="2014" name="Front. Microbiol.">
        <title>High frequency of phylogenetically diverse reductive dehalogenase-homologous genes in deep subseafloor sedimentary metagenomes.</title>
        <authorList>
            <person name="Kawai M."/>
            <person name="Futagami T."/>
            <person name="Toyoda A."/>
            <person name="Takaki Y."/>
            <person name="Nishi S."/>
            <person name="Hori S."/>
            <person name="Arai W."/>
            <person name="Tsubouchi T."/>
            <person name="Morono Y."/>
            <person name="Uchiyama I."/>
            <person name="Ito T."/>
            <person name="Fujiyama A."/>
            <person name="Inagaki F."/>
            <person name="Takami H."/>
        </authorList>
    </citation>
    <scope>NUCLEOTIDE SEQUENCE</scope>
    <source>
        <strain evidence="1">Expedition CK06-06</strain>
    </source>
</reference>
<gene>
    <name evidence="1" type="ORF">S01H4_04761</name>
</gene>
<dbReference type="SUPFAM" id="SSF51998">
    <property type="entry name" value="PFL-like glycyl radical enzymes"/>
    <property type="match status" value="1"/>
</dbReference>
<evidence type="ECO:0000313" key="1">
    <source>
        <dbReference type="EMBL" id="GAG66464.1"/>
    </source>
</evidence>
<dbReference type="PANTHER" id="PTHR37560:SF2">
    <property type="entry name" value="DUF711 DOMAIN-CONTAINING PROTEIN"/>
    <property type="match status" value="1"/>
</dbReference>
<dbReference type="Gene3D" id="3.20.70.20">
    <property type="match status" value="1"/>
</dbReference>
<accession>X0ZBD3</accession>
<dbReference type="PANTHER" id="PTHR37560">
    <property type="entry name" value="UPF0210 PROTEIN SPR0218"/>
    <property type="match status" value="1"/>
</dbReference>
<name>X0ZBD3_9ZZZZ</name>
<feature type="non-terminal residue" evidence="1">
    <location>
        <position position="192"/>
    </location>
</feature>
<organism evidence="1">
    <name type="scientific">marine sediment metagenome</name>
    <dbReference type="NCBI Taxonomy" id="412755"/>
    <lineage>
        <taxon>unclassified sequences</taxon>
        <taxon>metagenomes</taxon>
        <taxon>ecological metagenomes</taxon>
    </lineage>
</organism>
<dbReference type="Pfam" id="PF05167">
    <property type="entry name" value="DUF711"/>
    <property type="match status" value="1"/>
</dbReference>